<keyword evidence="2" id="KW-1133">Transmembrane helix</keyword>
<dbReference type="EMBL" id="JAHCVI010000005">
    <property type="protein sequence ID" value="KAG7285293.1"/>
    <property type="molecule type" value="Genomic_DNA"/>
</dbReference>
<proteinExistence type="predicted"/>
<name>A0AAD4ETX2_9PEZI</name>
<dbReference type="Proteomes" id="UP001197093">
    <property type="component" value="Unassembled WGS sequence"/>
</dbReference>
<accession>A0AAD4ETX2</accession>
<protein>
    <recommendedName>
        <fullName evidence="5">Integral membrane protein</fullName>
    </recommendedName>
</protein>
<feature type="transmembrane region" description="Helical" evidence="2">
    <location>
        <begin position="124"/>
        <end position="141"/>
    </location>
</feature>
<reference evidence="3" key="1">
    <citation type="submission" date="2023-02" db="EMBL/GenBank/DDBJ databases">
        <authorList>
            <person name="Palmer J.M."/>
        </authorList>
    </citation>
    <scope>NUCLEOTIDE SEQUENCE</scope>
    <source>
        <strain evidence="3">FW57</strain>
    </source>
</reference>
<evidence type="ECO:0008006" key="5">
    <source>
        <dbReference type="Google" id="ProtNLM"/>
    </source>
</evidence>
<gene>
    <name evidence="3" type="ORF">NEMBOFW57_009915</name>
</gene>
<feature type="compositionally biased region" description="Polar residues" evidence="1">
    <location>
        <begin position="159"/>
        <end position="168"/>
    </location>
</feature>
<dbReference type="AlphaFoldDB" id="A0AAD4ETX2"/>
<feature type="transmembrane region" description="Helical" evidence="2">
    <location>
        <begin position="28"/>
        <end position="46"/>
    </location>
</feature>
<evidence type="ECO:0000256" key="2">
    <source>
        <dbReference type="SAM" id="Phobius"/>
    </source>
</evidence>
<feature type="transmembrane region" description="Helical" evidence="2">
    <location>
        <begin position="220"/>
        <end position="239"/>
    </location>
</feature>
<keyword evidence="2" id="KW-0812">Transmembrane</keyword>
<evidence type="ECO:0000256" key="1">
    <source>
        <dbReference type="SAM" id="MobiDB-lite"/>
    </source>
</evidence>
<comment type="caution">
    <text evidence="3">The sequence shown here is derived from an EMBL/GenBank/DDBJ whole genome shotgun (WGS) entry which is preliminary data.</text>
</comment>
<feature type="region of interest" description="Disordered" evidence="1">
    <location>
        <begin position="149"/>
        <end position="168"/>
    </location>
</feature>
<dbReference type="InterPro" id="IPR026749">
    <property type="entry name" value="Tmem135"/>
</dbReference>
<sequence length="493" mass="54289">MDASLLKPPSRRRWDSAVPPTLRPLVRAYLLGYGFAVAPRLATLLLQHLARYRRNKQATTARDTQRGEPFLDALQRILLGGLDWRRFPTFCAVLVGGTTLLEPPLTAAFDHYAKNIPDIARRRLSRWFASFIAAWLSLRLVQSKKTPGFTDVTPGPESGSGSQSNGAPQTVHYAGRTLDLTSFAVTRALDIIVGELWHRRKLRRQAAGKWTPLDSTLGTFAHPAVFALSSGLVMWTWFYDPARLPRSYNKWIGSAAAVDARLITALQRCRDGTLLYGADTGAAPLLTSMCADYAWPLEWGDPAVSVPFPCEMVHMGCGPSCERHALARFARSFRWALSTYLPLSLLLVARKRNLPAVRRALLSAARSSAFLGAFITLFYYGVCLARTRVGPRLLGTSHASRQRIDGGYCVGAGCVLCGWSVLLESAPRRKDMALFVAPRAMAALLPRRYGLDKQWRETLAFAASMGVVLTCVRENPGRLGGLLGGVMGVVFRD</sequence>
<dbReference type="PANTHER" id="PTHR12459:SF15">
    <property type="entry name" value="TRANSMEMBRANE PROTEIN 135"/>
    <property type="match status" value="1"/>
</dbReference>
<keyword evidence="4" id="KW-1185">Reference proteome</keyword>
<organism evidence="3 4">
    <name type="scientific">Staphylotrichum longicolle</name>
    <dbReference type="NCBI Taxonomy" id="669026"/>
    <lineage>
        <taxon>Eukaryota</taxon>
        <taxon>Fungi</taxon>
        <taxon>Dikarya</taxon>
        <taxon>Ascomycota</taxon>
        <taxon>Pezizomycotina</taxon>
        <taxon>Sordariomycetes</taxon>
        <taxon>Sordariomycetidae</taxon>
        <taxon>Sordariales</taxon>
        <taxon>Chaetomiaceae</taxon>
        <taxon>Staphylotrichum</taxon>
    </lineage>
</organism>
<keyword evidence="2" id="KW-0472">Membrane</keyword>
<feature type="transmembrane region" description="Helical" evidence="2">
    <location>
        <begin position="369"/>
        <end position="385"/>
    </location>
</feature>
<feature type="transmembrane region" description="Helical" evidence="2">
    <location>
        <begin position="406"/>
        <end position="423"/>
    </location>
</feature>
<evidence type="ECO:0000313" key="3">
    <source>
        <dbReference type="EMBL" id="KAG7285293.1"/>
    </source>
</evidence>
<dbReference type="PANTHER" id="PTHR12459">
    <property type="entry name" value="TRANSMEMBRANE PROTEIN 135-RELATED"/>
    <property type="match status" value="1"/>
</dbReference>
<evidence type="ECO:0000313" key="4">
    <source>
        <dbReference type="Proteomes" id="UP001197093"/>
    </source>
</evidence>